<dbReference type="InterPro" id="IPR000807">
    <property type="entry name" value="ImidazoleglycerolP_deHydtase"/>
</dbReference>
<evidence type="ECO:0000256" key="6">
    <source>
        <dbReference type="HAMAP-Rule" id="MF_00076"/>
    </source>
</evidence>
<dbReference type="eggNOG" id="COG0131">
    <property type="taxonomic scope" value="Bacteria"/>
</dbReference>
<evidence type="ECO:0000256" key="1">
    <source>
        <dbReference type="ARBA" id="ARBA00005047"/>
    </source>
</evidence>
<dbReference type="RefSeq" id="WP_037548719.1">
    <property type="nucleotide sequence ID" value="NZ_JNUP01000066.1"/>
</dbReference>
<dbReference type="OrthoDB" id="9790411at2"/>
<evidence type="ECO:0000313" key="9">
    <source>
        <dbReference type="Proteomes" id="UP000029692"/>
    </source>
</evidence>
<gene>
    <name evidence="6" type="primary">hisB</name>
    <name evidence="8" type="ORF">DC28_11895</name>
</gene>
<accession>A0A098QVP7</accession>
<evidence type="ECO:0000313" key="8">
    <source>
        <dbReference type="EMBL" id="KGE71468.1"/>
    </source>
</evidence>
<keyword evidence="3 6" id="KW-0028">Amino-acid biosynthesis</keyword>
<dbReference type="Proteomes" id="UP000029692">
    <property type="component" value="Unassembled WGS sequence"/>
</dbReference>
<dbReference type="PANTHER" id="PTHR23133:SF2">
    <property type="entry name" value="IMIDAZOLEGLYCEROL-PHOSPHATE DEHYDRATASE"/>
    <property type="match status" value="1"/>
</dbReference>
<sequence>MAEATRRVRIERNTKETQIDLTLTLDSRADQSFDMPLPYLAHMLNAMAFHGGFGLEITARGDIEVDPHHLVEDLGIVLGQAFHKALEEYGPVQRYGHAVIPMDDALGQATVDVCQRPYLVYRVTFPQEKSGSFDMFLFKEFFQGFANSARINLHLECPYGDNAHHMSEALFKSLGRALTQAYRPLQGSMSDMSTKGGL</sequence>
<keyword evidence="4 6" id="KW-0368">Histidine biosynthesis</keyword>
<keyword evidence="6" id="KW-0963">Cytoplasm</keyword>
<dbReference type="InterPro" id="IPR020565">
    <property type="entry name" value="ImidazoleglycerP_deHydtase_CS"/>
</dbReference>
<dbReference type="PROSITE" id="PS00954">
    <property type="entry name" value="IGP_DEHYDRATASE_1"/>
    <property type="match status" value="1"/>
</dbReference>
<evidence type="ECO:0000256" key="3">
    <source>
        <dbReference type="ARBA" id="ARBA00022605"/>
    </source>
</evidence>
<comment type="catalytic activity">
    <reaction evidence="6 7">
        <text>D-erythro-1-(imidazol-4-yl)glycerol 3-phosphate = 3-(imidazol-4-yl)-2-oxopropyl phosphate + H2O</text>
        <dbReference type="Rhea" id="RHEA:11040"/>
        <dbReference type="ChEBI" id="CHEBI:15377"/>
        <dbReference type="ChEBI" id="CHEBI:57766"/>
        <dbReference type="ChEBI" id="CHEBI:58278"/>
        <dbReference type="EC" id="4.2.1.19"/>
    </reaction>
</comment>
<comment type="similarity">
    <text evidence="6 7">Belongs to the imidazoleglycerol-phosphate dehydratase family.</text>
</comment>
<comment type="pathway">
    <text evidence="1 6 7">Amino-acid biosynthesis; L-histidine biosynthesis; L-histidine from 5-phospho-alpha-D-ribose 1-diphosphate: step 6/9.</text>
</comment>
<dbReference type="Gene3D" id="3.30.230.40">
    <property type="entry name" value="Imidazole glycerol phosphate dehydratase, domain 1"/>
    <property type="match status" value="2"/>
</dbReference>
<comment type="caution">
    <text evidence="8">The sequence shown here is derived from an EMBL/GenBank/DDBJ whole genome shotgun (WGS) entry which is preliminary data.</text>
</comment>
<evidence type="ECO:0000256" key="7">
    <source>
        <dbReference type="RuleBase" id="RU000599"/>
    </source>
</evidence>
<dbReference type="EMBL" id="JNUP01000066">
    <property type="protein sequence ID" value="KGE71468.1"/>
    <property type="molecule type" value="Genomic_DNA"/>
</dbReference>
<keyword evidence="5 6" id="KW-0456">Lyase</keyword>
<dbReference type="UniPathway" id="UPA00031">
    <property type="reaction ID" value="UER00011"/>
</dbReference>
<evidence type="ECO:0000256" key="5">
    <source>
        <dbReference type="ARBA" id="ARBA00023239"/>
    </source>
</evidence>
<dbReference type="GO" id="GO:0005737">
    <property type="term" value="C:cytoplasm"/>
    <property type="evidence" value="ECO:0007669"/>
    <property type="project" value="UniProtKB-SubCell"/>
</dbReference>
<dbReference type="SUPFAM" id="SSF54211">
    <property type="entry name" value="Ribosomal protein S5 domain 2-like"/>
    <property type="match status" value="2"/>
</dbReference>
<comment type="subcellular location">
    <subcellularLocation>
        <location evidence="6 7">Cytoplasm</location>
    </subcellularLocation>
</comment>
<dbReference type="PANTHER" id="PTHR23133">
    <property type="entry name" value="IMIDAZOLEGLYCEROL-PHOSPHATE DEHYDRATASE HIS7"/>
    <property type="match status" value="1"/>
</dbReference>
<dbReference type="AlphaFoldDB" id="A0A098QVP7"/>
<keyword evidence="9" id="KW-1185">Reference proteome</keyword>
<dbReference type="InterPro" id="IPR020568">
    <property type="entry name" value="Ribosomal_Su5_D2-typ_SF"/>
</dbReference>
<proteinExistence type="inferred from homology"/>
<name>A0A098QVP7_9SPIO</name>
<dbReference type="HAMAP" id="MF_00076">
    <property type="entry name" value="HisB"/>
    <property type="match status" value="1"/>
</dbReference>
<dbReference type="GO" id="GO:0004424">
    <property type="term" value="F:imidazoleglycerol-phosphate dehydratase activity"/>
    <property type="evidence" value="ECO:0007669"/>
    <property type="project" value="UniProtKB-UniRule"/>
</dbReference>
<dbReference type="FunFam" id="3.30.230.40:FF:000003">
    <property type="entry name" value="Imidazoleglycerol-phosphate dehydratase HisB"/>
    <property type="match status" value="1"/>
</dbReference>
<organism evidence="8 9">
    <name type="scientific">Spirochaeta lutea</name>
    <dbReference type="NCBI Taxonomy" id="1480694"/>
    <lineage>
        <taxon>Bacteria</taxon>
        <taxon>Pseudomonadati</taxon>
        <taxon>Spirochaetota</taxon>
        <taxon>Spirochaetia</taxon>
        <taxon>Spirochaetales</taxon>
        <taxon>Spirochaetaceae</taxon>
        <taxon>Spirochaeta</taxon>
    </lineage>
</organism>
<reference evidence="8 9" key="1">
    <citation type="submission" date="2014-05" db="EMBL/GenBank/DDBJ databases">
        <title>De novo Genome Sequence of Spirocheata sp.</title>
        <authorList>
            <person name="Shivani Y."/>
            <person name="Subhash Y."/>
            <person name="Tushar L."/>
            <person name="Sasikala C."/>
            <person name="Ramana C.V."/>
        </authorList>
    </citation>
    <scope>NUCLEOTIDE SEQUENCE [LARGE SCALE GENOMIC DNA]</scope>
    <source>
        <strain evidence="8 9">JC230</strain>
    </source>
</reference>
<dbReference type="GO" id="GO:0000105">
    <property type="term" value="P:L-histidine biosynthetic process"/>
    <property type="evidence" value="ECO:0007669"/>
    <property type="project" value="UniProtKB-UniRule"/>
</dbReference>
<dbReference type="EC" id="4.2.1.19" evidence="6 7"/>
<dbReference type="FunFam" id="3.30.230.40:FF:000001">
    <property type="entry name" value="Imidazoleglycerol-phosphate dehydratase HisB"/>
    <property type="match status" value="1"/>
</dbReference>
<dbReference type="CDD" id="cd07914">
    <property type="entry name" value="IGPD"/>
    <property type="match status" value="1"/>
</dbReference>
<dbReference type="NCBIfam" id="NF002114">
    <property type="entry name" value="PRK00951.2-4"/>
    <property type="match status" value="1"/>
</dbReference>
<dbReference type="InterPro" id="IPR038494">
    <property type="entry name" value="IGPD_sf"/>
</dbReference>
<evidence type="ECO:0000256" key="2">
    <source>
        <dbReference type="ARBA" id="ARBA00016664"/>
    </source>
</evidence>
<protein>
    <recommendedName>
        <fullName evidence="2 6">Imidazoleglycerol-phosphate dehydratase</fullName>
        <shortName evidence="6">IGPD</shortName>
        <ecNumber evidence="6 7">4.2.1.19</ecNumber>
    </recommendedName>
</protein>
<dbReference type="STRING" id="1480694.DC28_11895"/>
<dbReference type="Pfam" id="PF00475">
    <property type="entry name" value="IGPD"/>
    <property type="match status" value="1"/>
</dbReference>
<evidence type="ECO:0000256" key="4">
    <source>
        <dbReference type="ARBA" id="ARBA00023102"/>
    </source>
</evidence>
<dbReference type="PROSITE" id="PS00955">
    <property type="entry name" value="IGP_DEHYDRATASE_2"/>
    <property type="match status" value="1"/>
</dbReference>